<reference evidence="4" key="1">
    <citation type="submission" date="2020-10" db="EMBL/GenBank/DDBJ databases">
        <authorList>
            <person name="Gilroy R."/>
        </authorList>
    </citation>
    <scope>NUCLEOTIDE SEQUENCE</scope>
    <source>
        <strain evidence="4">ChiSjej3B21-11622</strain>
    </source>
</reference>
<evidence type="ECO:0000259" key="3">
    <source>
        <dbReference type="PROSITE" id="PS50977"/>
    </source>
</evidence>
<dbReference type="PRINTS" id="PR00455">
    <property type="entry name" value="HTHTETR"/>
</dbReference>
<evidence type="ECO:0000313" key="5">
    <source>
        <dbReference type="Proteomes" id="UP000886886"/>
    </source>
</evidence>
<dbReference type="AlphaFoldDB" id="A0A9D0ZXD7"/>
<dbReference type="PANTHER" id="PTHR43479:SF11">
    <property type="entry name" value="ACREF_ENVCD OPERON REPRESSOR-RELATED"/>
    <property type="match status" value="1"/>
</dbReference>
<evidence type="ECO:0000313" key="4">
    <source>
        <dbReference type="EMBL" id="HIQ96448.1"/>
    </source>
</evidence>
<dbReference type="Gene3D" id="1.10.357.10">
    <property type="entry name" value="Tetracycline Repressor, domain 2"/>
    <property type="match status" value="1"/>
</dbReference>
<proteinExistence type="predicted"/>
<dbReference type="SUPFAM" id="SSF46689">
    <property type="entry name" value="Homeodomain-like"/>
    <property type="match status" value="1"/>
</dbReference>
<sequence length="216" mass="25702">MGKYENGNFTRKTILDISKKLFLEKGFHETSNEDICRAAHVNRSAIRYHFRDKENLRYEVLWQIFMEYRAIASRYCQEEGLQMTTAIYLSWCHVIKDAKVRRFHVDYSRDYPVYIPNKTLPSYYRLLYQHTLGEIWPMDKLSSLSFSSIYGHLMGQMQLVDSQPEQYSGKELFLHGMKVCLIGWDIPEEKGKEFWQKMVDAIEKVPETALEEFKKL</sequence>
<evidence type="ECO:0000256" key="1">
    <source>
        <dbReference type="ARBA" id="ARBA00023125"/>
    </source>
</evidence>
<keyword evidence="1 2" id="KW-0238">DNA-binding</keyword>
<feature type="DNA-binding region" description="H-T-H motif" evidence="2">
    <location>
        <begin position="31"/>
        <end position="50"/>
    </location>
</feature>
<gene>
    <name evidence="4" type="ORF">IAB26_07795</name>
</gene>
<dbReference type="EMBL" id="DVFT01000118">
    <property type="protein sequence ID" value="HIQ96448.1"/>
    <property type="molecule type" value="Genomic_DNA"/>
</dbReference>
<dbReference type="PANTHER" id="PTHR43479">
    <property type="entry name" value="ACREF/ENVCD OPERON REPRESSOR-RELATED"/>
    <property type="match status" value="1"/>
</dbReference>
<accession>A0A9D0ZXD7</accession>
<protein>
    <submittedName>
        <fullName evidence="4">TetR/AcrR family transcriptional regulator</fullName>
    </submittedName>
</protein>
<organism evidence="4 5">
    <name type="scientific">Candidatus Limivivens merdigallinarum</name>
    <dbReference type="NCBI Taxonomy" id="2840859"/>
    <lineage>
        <taxon>Bacteria</taxon>
        <taxon>Bacillati</taxon>
        <taxon>Bacillota</taxon>
        <taxon>Clostridia</taxon>
        <taxon>Lachnospirales</taxon>
        <taxon>Lachnospiraceae</taxon>
        <taxon>Lachnospiraceae incertae sedis</taxon>
        <taxon>Candidatus Limivivens</taxon>
    </lineage>
</organism>
<dbReference type="InterPro" id="IPR050624">
    <property type="entry name" value="HTH-type_Tx_Regulator"/>
</dbReference>
<evidence type="ECO:0000256" key="2">
    <source>
        <dbReference type="PROSITE-ProRule" id="PRU00335"/>
    </source>
</evidence>
<dbReference type="InterPro" id="IPR009057">
    <property type="entry name" value="Homeodomain-like_sf"/>
</dbReference>
<dbReference type="Pfam" id="PF00440">
    <property type="entry name" value="TetR_N"/>
    <property type="match status" value="1"/>
</dbReference>
<dbReference type="Proteomes" id="UP000886886">
    <property type="component" value="Unassembled WGS sequence"/>
</dbReference>
<comment type="caution">
    <text evidence="4">The sequence shown here is derived from an EMBL/GenBank/DDBJ whole genome shotgun (WGS) entry which is preliminary data.</text>
</comment>
<dbReference type="InterPro" id="IPR001647">
    <property type="entry name" value="HTH_TetR"/>
</dbReference>
<feature type="domain" description="HTH tetR-type" evidence="3">
    <location>
        <begin position="8"/>
        <end position="68"/>
    </location>
</feature>
<reference evidence="4" key="2">
    <citation type="journal article" date="2021" name="PeerJ">
        <title>Extensive microbial diversity within the chicken gut microbiome revealed by metagenomics and culture.</title>
        <authorList>
            <person name="Gilroy R."/>
            <person name="Ravi A."/>
            <person name="Getino M."/>
            <person name="Pursley I."/>
            <person name="Horton D.L."/>
            <person name="Alikhan N.F."/>
            <person name="Baker D."/>
            <person name="Gharbi K."/>
            <person name="Hall N."/>
            <person name="Watson M."/>
            <person name="Adriaenssens E.M."/>
            <person name="Foster-Nyarko E."/>
            <person name="Jarju S."/>
            <person name="Secka A."/>
            <person name="Antonio M."/>
            <person name="Oren A."/>
            <person name="Chaudhuri R.R."/>
            <person name="La Ragione R."/>
            <person name="Hildebrand F."/>
            <person name="Pallen M.J."/>
        </authorList>
    </citation>
    <scope>NUCLEOTIDE SEQUENCE</scope>
    <source>
        <strain evidence="4">ChiSjej3B21-11622</strain>
    </source>
</reference>
<dbReference type="PROSITE" id="PS50977">
    <property type="entry name" value="HTH_TETR_2"/>
    <property type="match status" value="1"/>
</dbReference>
<dbReference type="GO" id="GO:0003677">
    <property type="term" value="F:DNA binding"/>
    <property type="evidence" value="ECO:0007669"/>
    <property type="project" value="UniProtKB-UniRule"/>
</dbReference>
<name>A0A9D0ZXD7_9FIRM</name>